<dbReference type="RefSeq" id="WP_394824765.1">
    <property type="nucleotide sequence ID" value="NZ_CP089984.1"/>
</dbReference>
<evidence type="ECO:0000313" key="7">
    <source>
        <dbReference type="Proteomes" id="UP001370348"/>
    </source>
</evidence>
<keyword evidence="3" id="KW-0238">DNA-binding</keyword>
<dbReference type="PANTHER" id="PTHR30579:SF7">
    <property type="entry name" value="HTH-TYPE TRANSCRIPTIONAL REGULATOR LRHA-RELATED"/>
    <property type="match status" value="1"/>
</dbReference>
<dbReference type="PANTHER" id="PTHR30579">
    <property type="entry name" value="TRANSCRIPTIONAL REGULATOR"/>
    <property type="match status" value="1"/>
</dbReference>
<dbReference type="PRINTS" id="PR00039">
    <property type="entry name" value="HTHLYSR"/>
</dbReference>
<evidence type="ECO:0000313" key="6">
    <source>
        <dbReference type="EMBL" id="WXB15140.1"/>
    </source>
</evidence>
<sequence>MFETELLRSFVTVADLTSFTRAAECLHSTQSTISAQIRRLEEQAGQTLFTRSTRQVQLTRAGEVLLGYARTILRLNEDARARLSGTRHAGQVRLGVSEDLAAVWLPQVLAQHATWHPNVQVDLHVGFGEQLLDMLDEKELDVVVAGLCDEQAGGSRLWSEPLVWAFSGNATLPVPAPLAFFQEPCPYRDAALRSLAGTPAKWRIACTSTSLAGLRAAALAGLAATPLPRSIVGPGLRAIETDEGLPALPDVVYAVWLGSKKQAAAGLVRIIETGPGPAKG</sequence>
<keyword evidence="7" id="KW-1185">Reference proteome</keyword>
<evidence type="ECO:0000256" key="4">
    <source>
        <dbReference type="ARBA" id="ARBA00023163"/>
    </source>
</evidence>
<dbReference type="InterPro" id="IPR036390">
    <property type="entry name" value="WH_DNA-bd_sf"/>
</dbReference>
<dbReference type="EMBL" id="CP089984">
    <property type="protein sequence ID" value="WXB15140.1"/>
    <property type="molecule type" value="Genomic_DNA"/>
</dbReference>
<dbReference type="Proteomes" id="UP001370348">
    <property type="component" value="Chromosome"/>
</dbReference>
<reference evidence="6 7" key="1">
    <citation type="submission" date="2021-12" db="EMBL/GenBank/DDBJ databases">
        <title>Discovery of the Pendulisporaceae a myxobacterial family with distinct sporulation behavior and unique specialized metabolism.</title>
        <authorList>
            <person name="Garcia R."/>
            <person name="Popoff A."/>
            <person name="Bader C.D."/>
            <person name="Loehr J."/>
            <person name="Walesch S."/>
            <person name="Walt C."/>
            <person name="Boldt J."/>
            <person name="Bunk B."/>
            <person name="Haeckl F.J.F.P.J."/>
            <person name="Gunesch A.P."/>
            <person name="Birkelbach J."/>
            <person name="Nuebel U."/>
            <person name="Pietschmann T."/>
            <person name="Bach T."/>
            <person name="Mueller R."/>
        </authorList>
    </citation>
    <scope>NUCLEOTIDE SEQUENCE [LARGE SCALE GENOMIC DNA]</scope>
    <source>
        <strain evidence="6 7">MSr11954</strain>
    </source>
</reference>
<keyword evidence="2" id="KW-0805">Transcription regulation</keyword>
<feature type="domain" description="HTH lysR-type" evidence="5">
    <location>
        <begin position="2"/>
        <end position="59"/>
    </location>
</feature>
<dbReference type="InterPro" id="IPR050176">
    <property type="entry name" value="LTTR"/>
</dbReference>
<comment type="similarity">
    <text evidence="1">Belongs to the LysR transcriptional regulatory family.</text>
</comment>
<evidence type="ECO:0000256" key="2">
    <source>
        <dbReference type="ARBA" id="ARBA00023015"/>
    </source>
</evidence>
<evidence type="ECO:0000256" key="3">
    <source>
        <dbReference type="ARBA" id="ARBA00023125"/>
    </source>
</evidence>
<protein>
    <submittedName>
        <fullName evidence="6">LysR substrate-binding domain-containing protein</fullName>
    </submittedName>
</protein>
<evidence type="ECO:0000259" key="5">
    <source>
        <dbReference type="PROSITE" id="PS50931"/>
    </source>
</evidence>
<organism evidence="6 7">
    <name type="scientific">Pendulispora albinea</name>
    <dbReference type="NCBI Taxonomy" id="2741071"/>
    <lineage>
        <taxon>Bacteria</taxon>
        <taxon>Pseudomonadati</taxon>
        <taxon>Myxococcota</taxon>
        <taxon>Myxococcia</taxon>
        <taxon>Myxococcales</taxon>
        <taxon>Sorangiineae</taxon>
        <taxon>Pendulisporaceae</taxon>
        <taxon>Pendulispora</taxon>
    </lineage>
</organism>
<keyword evidence="4" id="KW-0804">Transcription</keyword>
<accession>A0ABZ2LWN8</accession>
<dbReference type="Pfam" id="PF03466">
    <property type="entry name" value="LysR_substrate"/>
    <property type="match status" value="1"/>
</dbReference>
<dbReference type="Gene3D" id="3.40.190.10">
    <property type="entry name" value="Periplasmic binding protein-like II"/>
    <property type="match status" value="2"/>
</dbReference>
<evidence type="ECO:0000256" key="1">
    <source>
        <dbReference type="ARBA" id="ARBA00009437"/>
    </source>
</evidence>
<dbReference type="PROSITE" id="PS50931">
    <property type="entry name" value="HTH_LYSR"/>
    <property type="match status" value="1"/>
</dbReference>
<dbReference type="Gene3D" id="1.10.10.10">
    <property type="entry name" value="Winged helix-like DNA-binding domain superfamily/Winged helix DNA-binding domain"/>
    <property type="match status" value="1"/>
</dbReference>
<proteinExistence type="inferred from homology"/>
<dbReference type="SUPFAM" id="SSF46785">
    <property type="entry name" value="Winged helix' DNA-binding domain"/>
    <property type="match status" value="1"/>
</dbReference>
<dbReference type="SUPFAM" id="SSF53850">
    <property type="entry name" value="Periplasmic binding protein-like II"/>
    <property type="match status" value="1"/>
</dbReference>
<dbReference type="InterPro" id="IPR036388">
    <property type="entry name" value="WH-like_DNA-bd_sf"/>
</dbReference>
<gene>
    <name evidence="6" type="ORF">LZC94_45895</name>
</gene>
<dbReference type="InterPro" id="IPR005119">
    <property type="entry name" value="LysR_subst-bd"/>
</dbReference>
<name>A0ABZ2LWN8_9BACT</name>
<dbReference type="Pfam" id="PF00126">
    <property type="entry name" value="HTH_1"/>
    <property type="match status" value="1"/>
</dbReference>
<dbReference type="InterPro" id="IPR000847">
    <property type="entry name" value="LysR_HTH_N"/>
</dbReference>